<comment type="similarity">
    <text evidence="1">Belongs to the FrmR/RcnR family.</text>
</comment>
<dbReference type="CDD" id="cd10148">
    <property type="entry name" value="CsoR-like_DUF156"/>
    <property type="match status" value="1"/>
</dbReference>
<keyword evidence="3" id="KW-0238">DNA-binding</keyword>
<sequence length="106" mass="11447">MSLPDCCIPDEGPKVVQPGKQKLLSRLNRIEGQVRGITKMVDEDRYCVDVLTQISAIKSAIDSVAMQLLENHAHGCVAKAIQEGKGDAAIDELMMVVKKLSGKTLG</sequence>
<proteinExistence type="inferred from homology"/>
<dbReference type="GO" id="GO:0045892">
    <property type="term" value="P:negative regulation of DNA-templated transcription"/>
    <property type="evidence" value="ECO:0007669"/>
    <property type="project" value="UniProtKB-ARBA"/>
</dbReference>
<dbReference type="AlphaFoldDB" id="A0A377Q6Z2"/>
<reference evidence="2 4" key="1">
    <citation type="submission" date="2018-06" db="EMBL/GenBank/DDBJ databases">
        <authorList>
            <consortium name="Pathogen Informatics"/>
            <person name="Doyle S."/>
        </authorList>
    </citation>
    <scope>NUCLEOTIDE SEQUENCE [LARGE SCALE GENOMIC DNA]</scope>
    <source>
        <strain evidence="2 4">NCTC11159</strain>
    </source>
</reference>
<name>A0A377Q6Z2_9NEIS</name>
<evidence type="ECO:0000313" key="5">
    <source>
        <dbReference type="Proteomes" id="UP000295794"/>
    </source>
</evidence>
<dbReference type="Pfam" id="PF02583">
    <property type="entry name" value="Trns_repr_metal"/>
    <property type="match status" value="1"/>
</dbReference>
<evidence type="ECO:0000313" key="3">
    <source>
        <dbReference type="EMBL" id="TCU89122.1"/>
    </source>
</evidence>
<dbReference type="Proteomes" id="UP000295794">
    <property type="component" value="Unassembled WGS sequence"/>
</dbReference>
<dbReference type="EMBL" id="SMBT01000002">
    <property type="protein sequence ID" value="TCU89122.1"/>
    <property type="molecule type" value="Genomic_DNA"/>
</dbReference>
<dbReference type="RefSeq" id="WP_373280361.1">
    <property type="nucleotide sequence ID" value="NZ_SMBT01000002.1"/>
</dbReference>
<dbReference type="Gene3D" id="1.20.58.1000">
    <property type="entry name" value="Metal-sensitive repressor, helix protomer"/>
    <property type="match status" value="1"/>
</dbReference>
<evidence type="ECO:0000313" key="2">
    <source>
        <dbReference type="EMBL" id="STQ90490.1"/>
    </source>
</evidence>
<evidence type="ECO:0000313" key="4">
    <source>
        <dbReference type="Proteomes" id="UP000255108"/>
    </source>
</evidence>
<protein>
    <submittedName>
        <fullName evidence="2">Copper-sensitive operon repressor</fullName>
    </submittedName>
    <submittedName>
        <fullName evidence="3">DNA-binding FrmR family transcriptional regulator</fullName>
    </submittedName>
</protein>
<keyword evidence="5" id="KW-1185">Reference proteome</keyword>
<gene>
    <name evidence="2" type="primary">csoR_1</name>
    <name evidence="3" type="ORF">EV682_10231</name>
    <name evidence="2" type="ORF">NCTC11159_01554</name>
</gene>
<accession>A0A377Q6Z2</accession>
<organism evidence="2 4">
    <name type="scientific">Iodobacter fluviatilis</name>
    <dbReference type="NCBI Taxonomy" id="537"/>
    <lineage>
        <taxon>Bacteria</taxon>
        <taxon>Pseudomonadati</taxon>
        <taxon>Pseudomonadota</taxon>
        <taxon>Betaproteobacteria</taxon>
        <taxon>Neisseriales</taxon>
        <taxon>Chitinibacteraceae</taxon>
        <taxon>Iodobacter</taxon>
    </lineage>
</organism>
<dbReference type="PANTHER" id="PTHR33677:SF3">
    <property type="entry name" value="COPPER-SENSING TRANSCRIPTIONAL REPRESSOR RICR"/>
    <property type="match status" value="1"/>
</dbReference>
<dbReference type="InterPro" id="IPR038390">
    <property type="entry name" value="Metal_Tscrpt_repr_sf"/>
</dbReference>
<dbReference type="GO" id="GO:0003677">
    <property type="term" value="F:DNA binding"/>
    <property type="evidence" value="ECO:0007669"/>
    <property type="project" value="UniProtKB-KW"/>
</dbReference>
<evidence type="ECO:0000256" key="1">
    <source>
        <dbReference type="ARBA" id="ARBA00005260"/>
    </source>
</evidence>
<dbReference type="Proteomes" id="UP000255108">
    <property type="component" value="Unassembled WGS sequence"/>
</dbReference>
<dbReference type="InterPro" id="IPR003735">
    <property type="entry name" value="Metal_Tscrpt_repr"/>
</dbReference>
<dbReference type="PANTHER" id="PTHR33677">
    <property type="entry name" value="TRANSCRIPTIONAL REPRESSOR FRMR-RELATED"/>
    <property type="match status" value="1"/>
</dbReference>
<reference evidence="3 5" key="2">
    <citation type="submission" date="2019-03" db="EMBL/GenBank/DDBJ databases">
        <title>Genomic Encyclopedia of Type Strains, Phase IV (KMG-IV): sequencing the most valuable type-strain genomes for metagenomic binning, comparative biology and taxonomic classification.</title>
        <authorList>
            <person name="Goeker M."/>
        </authorList>
    </citation>
    <scope>NUCLEOTIDE SEQUENCE [LARGE SCALE GENOMIC DNA]</scope>
    <source>
        <strain evidence="3 5">DSM 3764</strain>
    </source>
</reference>
<dbReference type="EMBL" id="UGHR01000001">
    <property type="protein sequence ID" value="STQ90490.1"/>
    <property type="molecule type" value="Genomic_DNA"/>
</dbReference>
<dbReference type="GO" id="GO:0046872">
    <property type="term" value="F:metal ion binding"/>
    <property type="evidence" value="ECO:0007669"/>
    <property type="project" value="InterPro"/>
</dbReference>